<dbReference type="AlphaFoldDB" id="A0A917SEC7"/>
<comment type="subcellular location">
    <subcellularLocation>
        <location evidence="1">Cell envelope</location>
    </subcellularLocation>
</comment>
<evidence type="ECO:0000313" key="7">
    <source>
        <dbReference type="Proteomes" id="UP000613840"/>
    </source>
</evidence>
<proteinExistence type="inferred from homology"/>
<evidence type="ECO:0000256" key="3">
    <source>
        <dbReference type="ARBA" id="ARBA00022448"/>
    </source>
</evidence>
<keyword evidence="7" id="KW-1185">Reference proteome</keyword>
<comment type="caution">
    <text evidence="6">The sequence shown here is derived from an EMBL/GenBank/DDBJ whole genome shotgun (WGS) entry which is preliminary data.</text>
</comment>
<feature type="region of interest" description="Disordered" evidence="5">
    <location>
        <begin position="1"/>
        <end position="25"/>
    </location>
</feature>
<name>A0A917SEC7_9ACTN</name>
<dbReference type="InterPro" id="IPR050490">
    <property type="entry name" value="Bact_solute-bd_prot1"/>
</dbReference>
<dbReference type="PANTHER" id="PTHR43649">
    <property type="entry name" value="ARABINOSE-BINDING PROTEIN-RELATED"/>
    <property type="match status" value="1"/>
</dbReference>
<protein>
    <submittedName>
        <fullName evidence="6">Sugar ABC transporter substrate-binding protein</fullName>
    </submittedName>
</protein>
<dbReference type="Gene3D" id="3.40.190.10">
    <property type="entry name" value="Periplasmic binding protein-like II"/>
    <property type="match status" value="1"/>
</dbReference>
<dbReference type="GO" id="GO:0030313">
    <property type="term" value="C:cell envelope"/>
    <property type="evidence" value="ECO:0007669"/>
    <property type="project" value="UniProtKB-SubCell"/>
</dbReference>
<dbReference type="EMBL" id="BMMZ01000009">
    <property type="protein sequence ID" value="GGL72774.1"/>
    <property type="molecule type" value="Genomic_DNA"/>
</dbReference>
<dbReference type="Proteomes" id="UP000613840">
    <property type="component" value="Unassembled WGS sequence"/>
</dbReference>
<dbReference type="SUPFAM" id="SSF53850">
    <property type="entry name" value="Periplasmic binding protein-like II"/>
    <property type="match status" value="1"/>
</dbReference>
<dbReference type="Pfam" id="PF01547">
    <property type="entry name" value="SBP_bac_1"/>
    <property type="match status" value="1"/>
</dbReference>
<evidence type="ECO:0000256" key="1">
    <source>
        <dbReference type="ARBA" id="ARBA00004196"/>
    </source>
</evidence>
<reference evidence="6" key="2">
    <citation type="submission" date="2020-09" db="EMBL/GenBank/DDBJ databases">
        <authorList>
            <person name="Sun Q."/>
            <person name="Zhou Y."/>
        </authorList>
    </citation>
    <scope>NUCLEOTIDE SEQUENCE</scope>
    <source>
        <strain evidence="6">CGMCC 4.7306</strain>
    </source>
</reference>
<keyword evidence="3" id="KW-0813">Transport</keyword>
<dbReference type="PANTHER" id="PTHR43649:SF31">
    <property type="entry name" value="SN-GLYCEROL-3-PHOSPHATE-BINDING PERIPLASMIC PROTEIN UGPB"/>
    <property type="match status" value="1"/>
</dbReference>
<sequence length="443" mass="47472">MSAACSGFSGGTGSNSGDSGGSGASAGPTTISLMTWATPQDRKLYQASLDKLTQKTGIHVKLVYVGSGAQYYQKINSMVLSNTLPDVFWCANLDSSFQPLAASGKLYDWTPYVDGTAAGAKKAPLDKNQFGPGYLDQYQVNGKQYGVPNEANTYGVFYNADMFQKAGLKLPSANWTWDDLFTDMQKLTVKSGGSAKQRYGMQTGWGDLYDPVGLSIYSIDNGGHGLAPERTWKSVSKFSTDPQLEEGATRWAAAIKAGEVTNPDFTATNTWAAFINGQVPMAWGGQWNAVSIFDGKPKINWGYAPIPRGSAEQVAPLESNAFCSPSSEKNPDATWQVISYMLTTVFNEAYAQDPVAPIAYVPGSKGYLSNLDSHGAIGKQVASTVQQELKNPQKVGTGFLDPWAGKAANLSKSLWNPMLEGKKPVGPTMNSYVDQVNKLISAG</sequence>
<evidence type="ECO:0000313" key="6">
    <source>
        <dbReference type="EMBL" id="GGL72774.1"/>
    </source>
</evidence>
<keyword evidence="4" id="KW-0732">Signal</keyword>
<evidence type="ECO:0000256" key="2">
    <source>
        <dbReference type="ARBA" id="ARBA00008520"/>
    </source>
</evidence>
<dbReference type="InterPro" id="IPR006059">
    <property type="entry name" value="SBP"/>
</dbReference>
<organism evidence="6 7">
    <name type="scientific">Microlunatus endophyticus</name>
    <dbReference type="NCBI Taxonomy" id="1716077"/>
    <lineage>
        <taxon>Bacteria</taxon>
        <taxon>Bacillati</taxon>
        <taxon>Actinomycetota</taxon>
        <taxon>Actinomycetes</taxon>
        <taxon>Propionibacteriales</taxon>
        <taxon>Propionibacteriaceae</taxon>
        <taxon>Microlunatus</taxon>
    </lineage>
</organism>
<evidence type="ECO:0000256" key="5">
    <source>
        <dbReference type="SAM" id="MobiDB-lite"/>
    </source>
</evidence>
<evidence type="ECO:0000256" key="4">
    <source>
        <dbReference type="ARBA" id="ARBA00022729"/>
    </source>
</evidence>
<feature type="compositionally biased region" description="Gly residues" evidence="5">
    <location>
        <begin position="8"/>
        <end position="24"/>
    </location>
</feature>
<gene>
    <name evidence="6" type="ORF">GCM10011575_33790</name>
</gene>
<reference evidence="6" key="1">
    <citation type="journal article" date="2014" name="Int. J. Syst. Evol. Microbiol.">
        <title>Complete genome sequence of Corynebacterium casei LMG S-19264T (=DSM 44701T), isolated from a smear-ripened cheese.</title>
        <authorList>
            <consortium name="US DOE Joint Genome Institute (JGI-PGF)"/>
            <person name="Walter F."/>
            <person name="Albersmeier A."/>
            <person name="Kalinowski J."/>
            <person name="Ruckert C."/>
        </authorList>
    </citation>
    <scope>NUCLEOTIDE SEQUENCE</scope>
    <source>
        <strain evidence="6">CGMCC 4.7306</strain>
    </source>
</reference>
<accession>A0A917SEC7</accession>
<comment type="similarity">
    <text evidence="2">Belongs to the bacterial solute-binding protein 1 family.</text>
</comment>